<accession>A0A803QX52</accession>
<keyword evidence="2" id="KW-1185">Reference proteome</keyword>
<reference evidence="1" key="1">
    <citation type="submission" date="2018-11" db="EMBL/GenBank/DDBJ databases">
        <authorList>
            <person name="Grassa J C."/>
        </authorList>
    </citation>
    <scope>NUCLEOTIDE SEQUENCE [LARGE SCALE GENOMIC DNA]</scope>
</reference>
<evidence type="ECO:0000313" key="1">
    <source>
        <dbReference type="EnsemblPlants" id="cds.novel_model_2475_5bd9a17a"/>
    </source>
</evidence>
<reference evidence="1" key="2">
    <citation type="submission" date="2021-03" db="UniProtKB">
        <authorList>
            <consortium name="EnsemblPlants"/>
        </authorList>
    </citation>
    <scope>IDENTIFICATION</scope>
</reference>
<organism evidence="1 2">
    <name type="scientific">Cannabis sativa</name>
    <name type="common">Hemp</name>
    <name type="synonym">Marijuana</name>
    <dbReference type="NCBI Taxonomy" id="3483"/>
    <lineage>
        <taxon>Eukaryota</taxon>
        <taxon>Viridiplantae</taxon>
        <taxon>Streptophyta</taxon>
        <taxon>Embryophyta</taxon>
        <taxon>Tracheophyta</taxon>
        <taxon>Spermatophyta</taxon>
        <taxon>Magnoliopsida</taxon>
        <taxon>eudicotyledons</taxon>
        <taxon>Gunneridae</taxon>
        <taxon>Pentapetalae</taxon>
        <taxon>rosids</taxon>
        <taxon>fabids</taxon>
        <taxon>Rosales</taxon>
        <taxon>Cannabaceae</taxon>
        <taxon>Cannabis</taxon>
    </lineage>
</organism>
<dbReference type="EMBL" id="UZAU01000246">
    <property type="status" value="NOT_ANNOTATED_CDS"/>
    <property type="molecule type" value="Genomic_DNA"/>
</dbReference>
<dbReference type="AlphaFoldDB" id="A0A803QX52"/>
<proteinExistence type="predicted"/>
<evidence type="ECO:0000313" key="2">
    <source>
        <dbReference type="Proteomes" id="UP000596661"/>
    </source>
</evidence>
<dbReference type="Proteomes" id="UP000596661">
    <property type="component" value="Chromosome 3"/>
</dbReference>
<dbReference type="Gramene" id="novel_model_2475_5bd9a17a">
    <property type="protein sequence ID" value="cds.novel_model_2475_5bd9a17a"/>
    <property type="gene ID" value="novel_gene_1322_5bd9a17a"/>
</dbReference>
<protein>
    <submittedName>
        <fullName evidence="1">Uncharacterized protein</fullName>
    </submittedName>
</protein>
<dbReference type="EnsemblPlants" id="novel_model_2475_5bd9a17a">
    <property type="protein sequence ID" value="cds.novel_model_2475_5bd9a17a"/>
    <property type="gene ID" value="novel_gene_1322_5bd9a17a"/>
</dbReference>
<name>A0A803QX52_CANSA</name>
<sequence>MCGRWFDRIVDVIVDLCRSCFIHAEGTLIAHSIFSFNILKSLLVRKKFIKITFSRIEIYKITFCLLCIGDT</sequence>